<dbReference type="InterPro" id="IPR032287">
    <property type="entry name" value="DUF4838"/>
</dbReference>
<evidence type="ECO:0000313" key="2">
    <source>
        <dbReference type="Proteomes" id="UP000239068"/>
    </source>
</evidence>
<dbReference type="Proteomes" id="UP000239068">
    <property type="component" value="Unassembled WGS sequence"/>
</dbReference>
<organism evidence="1 2">
    <name type="scientific">Polaribacter glomeratus</name>
    <dbReference type="NCBI Taxonomy" id="102"/>
    <lineage>
        <taxon>Bacteria</taxon>
        <taxon>Pseudomonadati</taxon>
        <taxon>Bacteroidota</taxon>
        <taxon>Flavobacteriia</taxon>
        <taxon>Flavobacteriales</taxon>
        <taxon>Flavobacteriaceae</taxon>
    </lineage>
</organism>
<proteinExistence type="predicted"/>
<dbReference type="PANTHER" id="PTHR47406">
    <property type="entry name" value="COAGULATION FACTOR 5/8 TYPE, C-TERMINAL"/>
    <property type="match status" value="1"/>
</dbReference>
<dbReference type="PANTHER" id="PTHR47406:SF2">
    <property type="entry name" value="ALPHA GLUCURONIDASE N-TERMINAL DOMAIN-CONTAINING PROTEIN"/>
    <property type="match status" value="1"/>
</dbReference>
<evidence type="ECO:0000313" key="1">
    <source>
        <dbReference type="EMBL" id="PQJ82318.1"/>
    </source>
</evidence>
<evidence type="ECO:0008006" key="3">
    <source>
        <dbReference type="Google" id="ProtNLM"/>
    </source>
</evidence>
<sequence length="545" mass="63615">MELEWGIWGHNLSKILKEYSLPQTAYAQVGNQRVEDQFCFTSDTLFKYVNERIGSIYATDSALNKYMILPNDNDIVCTCNTCKAVGNTTTDAAPAVFNFLNSLARNHQELSFFTTAYVTVREIPKFKAATNVGIFYSTIHIQKGIPIEETKDFKDFEYDIKKWRNYVDNVFIWDYTVNFDNYFDIYPSIKVTQKNLKLYKKLGVNGVFLHGSEYDYSTFQDLKTTLFAKLLWDTTINVDQEINTYFHENFPKKLAGALTNYYTFIDNTFFLNKEELGIYSGINKSVKKYLDPKVFFSFYNEFDTNTEKNKYDKDFLKIATALTFLKLEIMRDNGVGTYGFATLDSENQIIVKNETILLLDRLTAFSRASNLKTYNEVNYTIEDYIKSWRQNIFRYHKRKHFFYKKPFKVLSKLDEDYKNIKTLNDAAFGLKDYNTNWLICSVDNLVLKIDKEEIKQSKKITLSFLQDTKHAIFYPSVIEILDTNYKIIKRLKLPSEDENIGTKEVSIDLPTKFDDEQLPNTFIVNIIRSNVVGKNALACDEIIFN</sequence>
<protein>
    <recommendedName>
        <fullName evidence="3">DUF4838 domain-containing protein</fullName>
    </recommendedName>
</protein>
<dbReference type="EMBL" id="MSCM01000001">
    <property type="protein sequence ID" value="PQJ82318.1"/>
    <property type="molecule type" value="Genomic_DNA"/>
</dbReference>
<gene>
    <name evidence="1" type="ORF">BTO16_06885</name>
</gene>
<comment type="caution">
    <text evidence="1">The sequence shown here is derived from an EMBL/GenBank/DDBJ whole genome shotgun (WGS) entry which is preliminary data.</text>
</comment>
<name>A0A2S7WXP5_9FLAO</name>
<reference evidence="1 2" key="1">
    <citation type="submission" date="2016-12" db="EMBL/GenBank/DDBJ databases">
        <title>Trade-off between light-utilization and light-protection in marine flavobacteria.</title>
        <authorList>
            <person name="Kumagai Y."/>
            <person name="Yoshizawa S."/>
            <person name="Kogure K."/>
            <person name="Iwasaki W."/>
        </authorList>
    </citation>
    <scope>NUCLEOTIDE SEQUENCE [LARGE SCALE GENOMIC DNA]</scope>
    <source>
        <strain evidence="1 2">ATCC 43844</strain>
    </source>
</reference>
<dbReference type="AlphaFoldDB" id="A0A2S7WXP5"/>
<dbReference type="Pfam" id="PF16126">
    <property type="entry name" value="DUF4838"/>
    <property type="match status" value="1"/>
</dbReference>
<accession>A0A2S7WXP5</accession>
<keyword evidence="2" id="KW-1185">Reference proteome</keyword>